<feature type="transmembrane region" description="Helical" evidence="2">
    <location>
        <begin position="331"/>
        <end position="354"/>
    </location>
</feature>
<feature type="compositionally biased region" description="Basic and acidic residues" evidence="1">
    <location>
        <begin position="1053"/>
        <end position="1080"/>
    </location>
</feature>
<keyword evidence="4" id="KW-1185">Reference proteome</keyword>
<feature type="transmembrane region" description="Helical" evidence="2">
    <location>
        <begin position="882"/>
        <end position="902"/>
    </location>
</feature>
<dbReference type="Pfam" id="PF00873">
    <property type="entry name" value="ACR_tran"/>
    <property type="match status" value="1"/>
</dbReference>
<dbReference type="Gene3D" id="3.30.2090.10">
    <property type="entry name" value="Multidrug efflux transporter AcrB TolC docking domain, DN and DC subdomains"/>
    <property type="match status" value="2"/>
</dbReference>
<evidence type="ECO:0000256" key="1">
    <source>
        <dbReference type="SAM" id="MobiDB-lite"/>
    </source>
</evidence>
<feature type="transmembrane region" description="Helical" evidence="2">
    <location>
        <begin position="361"/>
        <end position="381"/>
    </location>
</feature>
<dbReference type="PANTHER" id="PTHR32063:SF0">
    <property type="entry name" value="SWARMING MOTILITY PROTEIN SWRC"/>
    <property type="match status" value="1"/>
</dbReference>
<keyword evidence="2" id="KW-0812">Transmembrane</keyword>
<dbReference type="OrthoDB" id="9757876at2"/>
<keyword evidence="2" id="KW-1133">Transmembrane helix</keyword>
<feature type="transmembrane region" description="Helical" evidence="2">
    <location>
        <begin position="464"/>
        <end position="492"/>
    </location>
</feature>
<gene>
    <name evidence="3" type="ORF">EEX84_11360</name>
</gene>
<dbReference type="RefSeq" id="WP_123165765.1">
    <property type="nucleotide sequence ID" value="NZ_RIAX01000008.1"/>
</dbReference>
<keyword evidence="2" id="KW-0472">Membrane</keyword>
<dbReference type="GO" id="GO:0005886">
    <property type="term" value="C:plasma membrane"/>
    <property type="evidence" value="ECO:0007669"/>
    <property type="project" value="TreeGrafter"/>
</dbReference>
<dbReference type="Gene3D" id="3.30.70.1440">
    <property type="entry name" value="Multidrug efflux transporter AcrB pore domain"/>
    <property type="match status" value="1"/>
</dbReference>
<feature type="transmembrane region" description="Helical" evidence="2">
    <location>
        <begin position="957"/>
        <end position="975"/>
    </location>
</feature>
<dbReference type="Gene3D" id="3.30.70.1430">
    <property type="entry name" value="Multidrug efflux transporter AcrB pore domain"/>
    <property type="match status" value="2"/>
</dbReference>
<dbReference type="SUPFAM" id="SSF82693">
    <property type="entry name" value="Multidrug efflux transporter AcrB pore domain, PN1, PN2, PC1 and PC2 subdomains"/>
    <property type="match status" value="3"/>
</dbReference>
<protein>
    <submittedName>
        <fullName evidence="3">Efflux RND transporter permease subunit</fullName>
    </submittedName>
</protein>
<dbReference type="SUPFAM" id="SSF82714">
    <property type="entry name" value="Multidrug efflux transporter AcrB TolC docking domain, DN and DC subdomains"/>
    <property type="match status" value="2"/>
</dbReference>
<dbReference type="EMBL" id="RIAX01000008">
    <property type="protein sequence ID" value="RNF38983.1"/>
    <property type="molecule type" value="Genomic_DNA"/>
</dbReference>
<reference evidence="3 4" key="1">
    <citation type="journal article" date="2018" name="Int. J. Syst. Evol. Microbiol.">
        <title>Planococcus salinus sp. nov., a moderately halophilic bacterium isolated from a saline-alkali soil.</title>
        <authorList>
            <person name="Gan L."/>
        </authorList>
    </citation>
    <scope>NUCLEOTIDE SEQUENCE [LARGE SCALE GENOMIC DNA]</scope>
    <source>
        <strain evidence="3 4">LCB217</strain>
    </source>
</reference>
<comment type="caution">
    <text evidence="3">The sequence shown here is derived from an EMBL/GenBank/DDBJ whole genome shotgun (WGS) entry which is preliminary data.</text>
</comment>
<feature type="compositionally biased region" description="Polar residues" evidence="1">
    <location>
        <begin position="1039"/>
        <end position="1052"/>
    </location>
</feature>
<dbReference type="Gene3D" id="1.20.1640.10">
    <property type="entry name" value="Multidrug efflux transporter AcrB transmembrane domain"/>
    <property type="match status" value="2"/>
</dbReference>
<feature type="region of interest" description="Disordered" evidence="1">
    <location>
        <begin position="1039"/>
        <end position="1080"/>
    </location>
</feature>
<feature type="transmembrane region" description="Helical" evidence="2">
    <location>
        <begin position="856"/>
        <end position="875"/>
    </location>
</feature>
<organism evidence="3 4">
    <name type="scientific">Planococcus salinus</name>
    <dbReference type="NCBI Taxonomy" id="1848460"/>
    <lineage>
        <taxon>Bacteria</taxon>
        <taxon>Bacillati</taxon>
        <taxon>Bacillota</taxon>
        <taxon>Bacilli</taxon>
        <taxon>Bacillales</taxon>
        <taxon>Caryophanaceae</taxon>
        <taxon>Planococcus</taxon>
    </lineage>
</organism>
<feature type="transmembrane region" description="Helical" evidence="2">
    <location>
        <begin position="908"/>
        <end position="929"/>
    </location>
</feature>
<dbReference type="InterPro" id="IPR027463">
    <property type="entry name" value="AcrB_DN_DC_subdom"/>
</dbReference>
<feature type="transmembrane region" description="Helical" evidence="2">
    <location>
        <begin position="387"/>
        <end position="412"/>
    </location>
</feature>
<proteinExistence type="predicted"/>
<dbReference type="Proteomes" id="UP000275473">
    <property type="component" value="Unassembled WGS sequence"/>
</dbReference>
<dbReference type="GO" id="GO:0042910">
    <property type="term" value="F:xenobiotic transmembrane transporter activity"/>
    <property type="evidence" value="ECO:0007669"/>
    <property type="project" value="TreeGrafter"/>
</dbReference>
<evidence type="ECO:0000256" key="2">
    <source>
        <dbReference type="SAM" id="Phobius"/>
    </source>
</evidence>
<dbReference type="InterPro" id="IPR001036">
    <property type="entry name" value="Acrflvin-R"/>
</dbReference>
<name>A0A3M8P5M0_9BACL</name>
<feature type="transmembrane region" description="Helical" evidence="2">
    <location>
        <begin position="432"/>
        <end position="458"/>
    </location>
</feature>
<evidence type="ECO:0000313" key="4">
    <source>
        <dbReference type="Proteomes" id="UP000275473"/>
    </source>
</evidence>
<dbReference type="AlphaFoldDB" id="A0A3M8P5M0"/>
<dbReference type="PRINTS" id="PR00702">
    <property type="entry name" value="ACRIFLAVINRP"/>
</dbReference>
<sequence>MKIWDFSIKRPKFTIVIMLILLLLGVVSLTRLPIQLLPDVEAPVAAVATTYPGAGPESVLTDVTEELESDLSTISGLNQLSSQTSEGSSVIILEFSSGTSISDVENEIMTTINQADLPDGAGTPAFLQFDPSMFPSLQLAISANSEDVTAFQEDVADLQQELSRISGIASISESGTLTEQYEVVLNQQQLETYSLTQSDVVDAIQANDIVIPSGIITDEEAGERISTRVVSELNSGEELGNLVITQNPETGADVLLSNIATVTLDTEDDSVITRINQERSIQLDVMQETGADTTQVSNDFHEELEALLEEEQYSNLEAVTLYDEGDFINQAISSVLVALVSGGVLAMIVLFAFLLNLKTPLIIGIAIPFSVITTFALFFFTDINLNLLTLGGLALGIGMLVDNSIVVVENIYRHLSMSKPPKQAASDGTREVAGAITASTLTTASIFLPIVFVTGIVSDLFAPLAITVAFSLLSSLFIAVTVVPMIASRILAAPNENRERKRKNSRFMRWMESASRWTLRRRAVVIMLTILTLVIGALGLTTTGVEFIPDSDEGTFLIEVEHEQGTLLGRTFETVQLIEDELEGRSEIDSYLSTVGSSSAGGGLTSESHTAEIIVTLVDAGSRDVTTNEFVESIERDIETTDEQADIQVQSFAQAGFGGSPNTYSFTLQDPDTERLLQTSEELAATLEEESIIRDVTTSEEETSPVLEMSVDRQAALNAGLAPAQIASAVSNATLGSVATSILTDNNETFEVMVRYSDDVLSNAENFQAITIQNQAGEYVALSEVAEVVESQTPGTINRADMVRSVDFDVLYQASSDLSDASAVVQEVIDDANLPSETEFVVGGDQALLDEAIDDMALAFVLGLIFIYLVMVAQFESFKMPFIIMFTVPLFVIGVMLALTITQTPISIMALIGVIVLAGIVVNNAIVLVDYINQQVDKGHSTVEAIVLGVKDRTRPIIITALTTILGVVPLAIGIGEGAEIIQPMGIVIIGGLISSTLLTLFVIPVIYTFFDKSTRDMNKKYLTPDGEVIYKRDLQNYRETSQASADTQNTAVRKETTKEAVEIEKREDRHRPDGEDGRQ</sequence>
<dbReference type="PANTHER" id="PTHR32063">
    <property type="match status" value="1"/>
</dbReference>
<dbReference type="SUPFAM" id="SSF82866">
    <property type="entry name" value="Multidrug efflux transporter AcrB transmembrane domain"/>
    <property type="match status" value="2"/>
</dbReference>
<evidence type="ECO:0000313" key="3">
    <source>
        <dbReference type="EMBL" id="RNF38983.1"/>
    </source>
</evidence>
<dbReference type="Gene3D" id="3.30.70.1320">
    <property type="entry name" value="Multidrug efflux transporter AcrB pore domain like"/>
    <property type="match status" value="1"/>
</dbReference>
<feature type="transmembrane region" description="Helical" evidence="2">
    <location>
        <begin position="523"/>
        <end position="541"/>
    </location>
</feature>
<accession>A0A3M8P5M0</accession>
<feature type="transmembrane region" description="Helical" evidence="2">
    <location>
        <begin position="987"/>
        <end position="1011"/>
    </location>
</feature>